<comment type="caution">
    <text evidence="1">The sequence shown here is derived from an EMBL/GenBank/DDBJ whole genome shotgun (WGS) entry which is preliminary data.</text>
</comment>
<dbReference type="EMBL" id="BMQD01000005">
    <property type="protein sequence ID" value="GGK61226.1"/>
    <property type="molecule type" value="Genomic_DNA"/>
</dbReference>
<reference evidence="1" key="2">
    <citation type="submission" date="2022-09" db="EMBL/GenBank/DDBJ databases">
        <authorList>
            <person name="Sun Q."/>
            <person name="Ohkuma M."/>
        </authorList>
    </citation>
    <scope>NUCLEOTIDE SEQUENCE</scope>
    <source>
        <strain evidence="1">JCM 3093</strain>
    </source>
</reference>
<evidence type="ECO:0000313" key="2">
    <source>
        <dbReference type="Proteomes" id="UP000627984"/>
    </source>
</evidence>
<sequence>MLLADLHSETALIAQKAVTPGKSARFRGFQLPWNRSHARMPARSHALAELRRRDVLPAEVTVVPGRIRRFLGLGRI</sequence>
<protein>
    <submittedName>
        <fullName evidence="1">Uncharacterized protein</fullName>
    </submittedName>
</protein>
<proteinExistence type="predicted"/>
<reference evidence="1" key="1">
    <citation type="journal article" date="2014" name="Int. J. Syst. Evol. Microbiol.">
        <title>Complete genome sequence of Corynebacterium casei LMG S-19264T (=DSM 44701T), isolated from a smear-ripened cheese.</title>
        <authorList>
            <consortium name="US DOE Joint Genome Institute (JGI-PGF)"/>
            <person name="Walter F."/>
            <person name="Albersmeier A."/>
            <person name="Kalinowski J."/>
            <person name="Ruckert C."/>
        </authorList>
    </citation>
    <scope>NUCLEOTIDE SEQUENCE</scope>
    <source>
        <strain evidence="1">JCM 3093</strain>
    </source>
</reference>
<evidence type="ECO:0000313" key="1">
    <source>
        <dbReference type="EMBL" id="GGK61226.1"/>
    </source>
</evidence>
<gene>
    <name evidence="1" type="ORF">GCM10010126_20880</name>
</gene>
<dbReference type="Proteomes" id="UP000627984">
    <property type="component" value="Unassembled WGS sequence"/>
</dbReference>
<accession>A0AA37BER1</accession>
<name>A0AA37BER1_9ACTN</name>
<organism evidence="1 2">
    <name type="scientific">Planomonospora parontospora</name>
    <dbReference type="NCBI Taxonomy" id="58119"/>
    <lineage>
        <taxon>Bacteria</taxon>
        <taxon>Bacillati</taxon>
        <taxon>Actinomycetota</taxon>
        <taxon>Actinomycetes</taxon>
        <taxon>Streptosporangiales</taxon>
        <taxon>Streptosporangiaceae</taxon>
        <taxon>Planomonospora</taxon>
    </lineage>
</organism>
<dbReference type="AlphaFoldDB" id="A0AA37BER1"/>